<evidence type="ECO:0000256" key="2">
    <source>
        <dbReference type="ARBA" id="ARBA00012513"/>
    </source>
</evidence>
<dbReference type="Gene3D" id="3.40.190.10">
    <property type="entry name" value="Periplasmic binding protein-like II"/>
    <property type="match status" value="1"/>
</dbReference>
<feature type="binding site" evidence="7">
    <location>
        <position position="27"/>
    </location>
    <ligand>
        <name>ATP</name>
        <dbReference type="ChEBI" id="CHEBI:30616"/>
    </ligand>
</feature>
<comment type="similarity">
    <text evidence="1">Belongs to the protein kinase superfamily. NEK Ser/Thr protein kinase family. NIMA subfamily.</text>
</comment>
<dbReference type="InterPro" id="IPR036737">
    <property type="entry name" value="OmpA-like_sf"/>
</dbReference>
<evidence type="ECO:0000256" key="1">
    <source>
        <dbReference type="ARBA" id="ARBA00010886"/>
    </source>
</evidence>
<dbReference type="Pfam" id="PF00069">
    <property type="entry name" value="Pkinase"/>
    <property type="match status" value="1"/>
</dbReference>
<dbReference type="InterPro" id="IPR008266">
    <property type="entry name" value="Tyr_kinase_AS"/>
</dbReference>
<evidence type="ECO:0000256" key="4">
    <source>
        <dbReference type="ARBA" id="ARBA00022741"/>
    </source>
</evidence>
<proteinExistence type="inferred from homology"/>
<dbReference type="PROSITE" id="PS00107">
    <property type="entry name" value="PROTEIN_KINASE_ATP"/>
    <property type="match status" value="1"/>
</dbReference>
<keyword evidence="5 9" id="KW-0418">Kinase</keyword>
<evidence type="ECO:0000313" key="9">
    <source>
        <dbReference type="EMBL" id="KIG16675.1"/>
    </source>
</evidence>
<dbReference type="GO" id="GO:0004674">
    <property type="term" value="F:protein serine/threonine kinase activity"/>
    <property type="evidence" value="ECO:0007669"/>
    <property type="project" value="UniProtKB-KW"/>
</dbReference>
<keyword evidence="6 7" id="KW-0067">ATP-binding</keyword>
<dbReference type="CDD" id="cd14014">
    <property type="entry name" value="STKc_PknB_like"/>
    <property type="match status" value="1"/>
</dbReference>
<keyword evidence="3" id="KW-0808">Transferase</keyword>
<evidence type="ECO:0000313" key="10">
    <source>
        <dbReference type="Proteomes" id="UP000031599"/>
    </source>
</evidence>
<dbReference type="InterPro" id="IPR050660">
    <property type="entry name" value="NEK_Ser/Thr_kinase"/>
</dbReference>
<evidence type="ECO:0000256" key="5">
    <source>
        <dbReference type="ARBA" id="ARBA00022777"/>
    </source>
</evidence>
<dbReference type="Gene3D" id="3.30.1330.60">
    <property type="entry name" value="OmpA-like domain"/>
    <property type="match status" value="1"/>
</dbReference>
<dbReference type="InterPro" id="IPR017441">
    <property type="entry name" value="Protein_kinase_ATP_BS"/>
</dbReference>
<dbReference type="PANTHER" id="PTHR43671:SF13">
    <property type="entry name" value="SERINE_THREONINE-PROTEIN KINASE NEK2"/>
    <property type="match status" value="1"/>
</dbReference>
<dbReference type="Gene3D" id="1.10.510.10">
    <property type="entry name" value="Transferase(Phosphotransferase) domain 1"/>
    <property type="match status" value="1"/>
</dbReference>
<evidence type="ECO:0000259" key="8">
    <source>
        <dbReference type="PROSITE" id="PS50011"/>
    </source>
</evidence>
<sequence length="939" mass="99638">MIGAGGMGEVWAAHRRGASDHEVLAVKCLPERLADVPAFRQILLEEARLAMLLRHPNIVHVFDAAEVAGQAYIAMEFVHGLDLARLRKYMAETGERLAPQVIAYVIGEILTGLDYAHNLVHEAELLSLVHRDISPHNVMLSVEGEVKLTDFGVARLSSEDTSGTHVKGKARYMPPEQLRGESRSPAVDLFAAGAVLHEMLDGSVFRGEGVDDARLLGMALNGSVPAPKHPREIPRTLERLRRGLLAADPRQRIRSAAEALELLQAWTGYRDAGTELAQVVMRYLERQTGLAQQPTQTGLAHQATFLQTNEIRIEDADDFLALDGLPNESMLSAPVMQAAKSGVLAVDAQDHGAGLVQDLEHDLVHAPDHGRHGVDEDGFVIDDPIPRAPTGGHRSVPAFTGSPLQLDMPARGPSIARQHTTSHNPVVSQGRSGAARWLIWIIGVLAVGAAAVFGGPKLMAWLDARADDPLDAAPADDFGLRKARVIGDDHPSHAGFRHHRMDKLATDDILYEYTVTPGPDATEPLAMLAAGEAEFALMRLDQLLRAPADALAGAKIVAVVAVSVGADGLVLDSVEHPSLRSLEDLAKLGRKLEHPVVLAYASASPGASLELRLDALLSAIAQPTVQRSDEPADARSVYDALAAEASDDAPIVAAMLSEPWLSQARDAGMTVAVSTADLPTTVIHLLIASERTLASGPELVSAVVGRAYEVVDAQHSEPAEREALIQQLVTSSGLSAAEAGAALLGLCRPDAAGALPWLLGTDDKGPLLSEAVEATWATLRARDLVTGPSPSRDSLNRLIDARALMAAAEGREAKHACAPAPTVTADQSARPLGELALPVADTSWFNANEPALSNEHTVHVDDLVVRLRSFNPATVTAVITGYGDDRGDKSRALGQARAKALVERLQSAGVEMQLAPRGASASAGPPAQLRISLATIGED</sequence>
<name>A0A0C2D4Q2_9BACT</name>
<dbReference type="SUPFAM" id="SSF56112">
    <property type="entry name" value="Protein kinase-like (PK-like)"/>
    <property type="match status" value="1"/>
</dbReference>
<dbReference type="AlphaFoldDB" id="A0A0C2D4Q2"/>
<dbReference type="EMBL" id="JMCC02000034">
    <property type="protein sequence ID" value="KIG16675.1"/>
    <property type="molecule type" value="Genomic_DNA"/>
</dbReference>
<evidence type="ECO:0000256" key="3">
    <source>
        <dbReference type="ARBA" id="ARBA00022679"/>
    </source>
</evidence>
<dbReference type="SUPFAM" id="SSF103088">
    <property type="entry name" value="OmpA-like"/>
    <property type="match status" value="1"/>
</dbReference>
<keyword evidence="4 7" id="KW-0547">Nucleotide-binding</keyword>
<keyword evidence="9" id="KW-0723">Serine/threonine-protein kinase</keyword>
<dbReference type="GO" id="GO:0005524">
    <property type="term" value="F:ATP binding"/>
    <property type="evidence" value="ECO:0007669"/>
    <property type="project" value="UniProtKB-UniRule"/>
</dbReference>
<feature type="domain" description="Protein kinase" evidence="8">
    <location>
        <begin position="1"/>
        <end position="267"/>
    </location>
</feature>
<dbReference type="SUPFAM" id="SSF53850">
    <property type="entry name" value="Periplasmic binding protein-like II"/>
    <property type="match status" value="1"/>
</dbReference>
<evidence type="ECO:0000256" key="6">
    <source>
        <dbReference type="ARBA" id="ARBA00022840"/>
    </source>
</evidence>
<protein>
    <recommendedName>
        <fullName evidence="2">non-specific serine/threonine protein kinase</fullName>
        <ecNumber evidence="2">2.7.11.1</ecNumber>
    </recommendedName>
</protein>
<dbReference type="InterPro" id="IPR000719">
    <property type="entry name" value="Prot_kinase_dom"/>
</dbReference>
<dbReference type="Gene3D" id="3.30.200.20">
    <property type="entry name" value="Phosphorylase Kinase, domain 1"/>
    <property type="match status" value="1"/>
</dbReference>
<dbReference type="PROSITE" id="PS00109">
    <property type="entry name" value="PROTEIN_KINASE_TYR"/>
    <property type="match status" value="1"/>
</dbReference>
<evidence type="ECO:0000256" key="7">
    <source>
        <dbReference type="PROSITE-ProRule" id="PRU10141"/>
    </source>
</evidence>
<organism evidence="9 10">
    <name type="scientific">Enhygromyxa salina</name>
    <dbReference type="NCBI Taxonomy" id="215803"/>
    <lineage>
        <taxon>Bacteria</taxon>
        <taxon>Pseudomonadati</taxon>
        <taxon>Myxococcota</taxon>
        <taxon>Polyangia</taxon>
        <taxon>Nannocystales</taxon>
        <taxon>Nannocystaceae</taxon>
        <taxon>Enhygromyxa</taxon>
    </lineage>
</organism>
<accession>A0A0C2D4Q2</accession>
<gene>
    <name evidence="9" type="ORF">DB30_04294</name>
</gene>
<dbReference type="EC" id="2.7.11.1" evidence="2"/>
<reference evidence="9 10" key="1">
    <citation type="submission" date="2014-12" db="EMBL/GenBank/DDBJ databases">
        <title>Genome assembly of Enhygromyxa salina DSM 15201.</title>
        <authorList>
            <person name="Sharma G."/>
            <person name="Subramanian S."/>
        </authorList>
    </citation>
    <scope>NUCLEOTIDE SEQUENCE [LARGE SCALE GENOMIC DNA]</scope>
    <source>
        <strain evidence="9 10">DSM 15201</strain>
    </source>
</reference>
<dbReference type="InterPro" id="IPR011009">
    <property type="entry name" value="Kinase-like_dom_sf"/>
</dbReference>
<dbReference type="Proteomes" id="UP000031599">
    <property type="component" value="Unassembled WGS sequence"/>
</dbReference>
<comment type="caution">
    <text evidence="9">The sequence shown here is derived from an EMBL/GenBank/DDBJ whole genome shotgun (WGS) entry which is preliminary data.</text>
</comment>
<dbReference type="PANTHER" id="PTHR43671">
    <property type="entry name" value="SERINE/THREONINE-PROTEIN KINASE NEK"/>
    <property type="match status" value="1"/>
</dbReference>
<dbReference type="PROSITE" id="PS50011">
    <property type="entry name" value="PROTEIN_KINASE_DOM"/>
    <property type="match status" value="1"/>
</dbReference>